<accession>A0A3D8HBP1</accession>
<comment type="caution">
    <text evidence="2">The sequence shown here is derived from an EMBL/GenBank/DDBJ whole genome shotgun (WGS) entry which is preliminary data.</text>
</comment>
<evidence type="ECO:0000313" key="4">
    <source>
        <dbReference type="Proteomes" id="UP000629596"/>
    </source>
</evidence>
<sequence length="260" mass="29631">MQIDGSLNKYLFLLGGYDLEMLTIRQVLDEQAIAYVDHQLRWDNARVSNYQKELDDALNQGYSVFGIELREDIPVPSGYRRIDHHNELTCLPSALEQVMSFLHLPMDRYQQLVAANDKAYIPGMLELDATKEEIAVIRRADRKAQGVTAEDELSAEKAIAQNSEKVGDLLIVHAFSSRFSPICDRLFPYRCLLVYTDSEWMYYGKGATQIRDYFEEEFLSGKLFCGGGENGYVGIQYGAYSSDKIQEMVEHIKIITNGNL</sequence>
<keyword evidence="4" id="KW-1185">Reference proteome</keyword>
<reference evidence="2 3" key="1">
    <citation type="submission" date="2018-07" db="EMBL/GenBank/DDBJ databases">
        <title>Parabacteroides acidifaciens nov. sp., isolated from human feces.</title>
        <authorList>
            <person name="Wang Y.J."/>
        </authorList>
    </citation>
    <scope>NUCLEOTIDE SEQUENCE [LARGE SCALE GENOMIC DNA]</scope>
    <source>
        <strain evidence="2 3">426-9</strain>
    </source>
</reference>
<dbReference type="Proteomes" id="UP000629596">
    <property type="component" value="Unassembled WGS sequence"/>
</dbReference>
<evidence type="ECO:0000313" key="1">
    <source>
        <dbReference type="EMBL" id="MBC8602933.1"/>
    </source>
</evidence>
<dbReference type="AlphaFoldDB" id="A0A3D8HBP1"/>
<organism evidence="2 3">
    <name type="scientific">Parabacteroides acidifaciens</name>
    <dbReference type="NCBI Taxonomy" id="2290935"/>
    <lineage>
        <taxon>Bacteria</taxon>
        <taxon>Pseudomonadati</taxon>
        <taxon>Bacteroidota</taxon>
        <taxon>Bacteroidia</taxon>
        <taxon>Bacteroidales</taxon>
        <taxon>Tannerellaceae</taxon>
        <taxon>Parabacteroides</taxon>
    </lineage>
</organism>
<evidence type="ECO:0000313" key="3">
    <source>
        <dbReference type="Proteomes" id="UP000256321"/>
    </source>
</evidence>
<gene>
    <name evidence="2" type="ORF">DWU89_14920</name>
    <name evidence="1" type="ORF">H8784_14545</name>
</gene>
<dbReference type="EMBL" id="JACRTI010000041">
    <property type="protein sequence ID" value="MBC8602933.1"/>
    <property type="molecule type" value="Genomic_DNA"/>
</dbReference>
<proteinExistence type="predicted"/>
<dbReference type="Proteomes" id="UP000256321">
    <property type="component" value="Unassembled WGS sequence"/>
</dbReference>
<reference evidence="1 4" key="2">
    <citation type="submission" date="2020-08" db="EMBL/GenBank/DDBJ databases">
        <title>Genome public.</title>
        <authorList>
            <person name="Liu C."/>
            <person name="Sun Q."/>
        </authorList>
    </citation>
    <scope>NUCLEOTIDE SEQUENCE [LARGE SCALE GENOMIC DNA]</scope>
    <source>
        <strain evidence="1 4">426_9</strain>
    </source>
</reference>
<dbReference type="EMBL" id="QREV01000041">
    <property type="protein sequence ID" value="RDU48338.1"/>
    <property type="molecule type" value="Genomic_DNA"/>
</dbReference>
<name>A0A3D8HBP1_9BACT</name>
<evidence type="ECO:0000313" key="2">
    <source>
        <dbReference type="EMBL" id="RDU48338.1"/>
    </source>
</evidence>
<protein>
    <submittedName>
        <fullName evidence="2">Uncharacterized protein</fullName>
    </submittedName>
</protein>
<dbReference type="RefSeq" id="WP_115500428.1">
    <property type="nucleotide sequence ID" value="NZ_JACRTI010000041.1"/>
</dbReference>